<protein>
    <submittedName>
        <fullName evidence="2">Uncharacterized protein</fullName>
    </submittedName>
</protein>
<sequence length="132" mass="14838">MLKILQSLILEKHTPLLQSHPCGGHIVAAPARVEVTLRFCVFMSTFASAFVSASVNSLRIRFFLCVRFVFLLLSGYRSRRKSIFSSLSESESESESVEDMPEMKGNFAAKMESELENRNGESRDKLLGQICD</sequence>
<name>A0AAN9SVR1_PSOTE</name>
<feature type="region of interest" description="Disordered" evidence="1">
    <location>
        <begin position="112"/>
        <end position="132"/>
    </location>
</feature>
<proteinExistence type="predicted"/>
<evidence type="ECO:0000313" key="2">
    <source>
        <dbReference type="EMBL" id="KAK7405554.1"/>
    </source>
</evidence>
<accession>A0AAN9SVR1</accession>
<keyword evidence="3" id="KW-1185">Reference proteome</keyword>
<reference evidence="2 3" key="1">
    <citation type="submission" date="2024-01" db="EMBL/GenBank/DDBJ databases">
        <title>The genomes of 5 underutilized Papilionoideae crops provide insights into root nodulation and disease resistanc.</title>
        <authorList>
            <person name="Jiang F."/>
        </authorList>
    </citation>
    <scope>NUCLEOTIDE SEQUENCE [LARGE SCALE GENOMIC DNA]</scope>
    <source>
        <strain evidence="2">DUOXIRENSHENG_FW03</strain>
        <tissue evidence="2">Leaves</tissue>
    </source>
</reference>
<feature type="compositionally biased region" description="Basic and acidic residues" evidence="1">
    <location>
        <begin position="112"/>
        <end position="126"/>
    </location>
</feature>
<gene>
    <name evidence="2" type="ORF">VNO78_06973</name>
</gene>
<dbReference type="EMBL" id="JAYMYS010000002">
    <property type="protein sequence ID" value="KAK7405554.1"/>
    <property type="molecule type" value="Genomic_DNA"/>
</dbReference>
<comment type="caution">
    <text evidence="2">The sequence shown here is derived from an EMBL/GenBank/DDBJ whole genome shotgun (WGS) entry which is preliminary data.</text>
</comment>
<evidence type="ECO:0000256" key="1">
    <source>
        <dbReference type="SAM" id="MobiDB-lite"/>
    </source>
</evidence>
<organism evidence="2 3">
    <name type="scientific">Psophocarpus tetragonolobus</name>
    <name type="common">Winged bean</name>
    <name type="synonym">Dolichos tetragonolobus</name>
    <dbReference type="NCBI Taxonomy" id="3891"/>
    <lineage>
        <taxon>Eukaryota</taxon>
        <taxon>Viridiplantae</taxon>
        <taxon>Streptophyta</taxon>
        <taxon>Embryophyta</taxon>
        <taxon>Tracheophyta</taxon>
        <taxon>Spermatophyta</taxon>
        <taxon>Magnoliopsida</taxon>
        <taxon>eudicotyledons</taxon>
        <taxon>Gunneridae</taxon>
        <taxon>Pentapetalae</taxon>
        <taxon>rosids</taxon>
        <taxon>fabids</taxon>
        <taxon>Fabales</taxon>
        <taxon>Fabaceae</taxon>
        <taxon>Papilionoideae</taxon>
        <taxon>50 kb inversion clade</taxon>
        <taxon>NPAAA clade</taxon>
        <taxon>indigoferoid/millettioid clade</taxon>
        <taxon>Phaseoleae</taxon>
        <taxon>Psophocarpus</taxon>
    </lineage>
</organism>
<dbReference type="Proteomes" id="UP001386955">
    <property type="component" value="Unassembled WGS sequence"/>
</dbReference>
<evidence type="ECO:0000313" key="3">
    <source>
        <dbReference type="Proteomes" id="UP001386955"/>
    </source>
</evidence>
<dbReference type="AlphaFoldDB" id="A0AAN9SVR1"/>